<dbReference type="GO" id="GO:0003682">
    <property type="term" value="F:chromatin binding"/>
    <property type="evidence" value="ECO:0007669"/>
    <property type="project" value="TreeGrafter"/>
</dbReference>
<dbReference type="PANTHER" id="PTHR47827">
    <property type="entry name" value="AHD DOMAIN-CONTAINING PROTEIN"/>
    <property type="match status" value="1"/>
</dbReference>
<dbReference type="Gene3D" id="2.60.40.1970">
    <property type="entry name" value="YEATS domain"/>
    <property type="match status" value="1"/>
</dbReference>
<dbReference type="AlphaFoldDB" id="A0A2H1W0W0"/>
<accession>A0A2H1W0W0</accession>
<dbReference type="InterPro" id="IPR055129">
    <property type="entry name" value="YEATS_dom"/>
</dbReference>
<keyword evidence="1 2" id="KW-0539">Nucleus</keyword>
<dbReference type="GO" id="GO:0008023">
    <property type="term" value="C:transcription elongation factor complex"/>
    <property type="evidence" value="ECO:0007669"/>
    <property type="project" value="TreeGrafter"/>
</dbReference>
<dbReference type="PANTHER" id="PTHR47827:SF3">
    <property type="entry name" value="AF-9 ANC1 HOMOLOGY DOMAIN-CONTAINING PROTEIN"/>
    <property type="match status" value="1"/>
</dbReference>
<dbReference type="OrthoDB" id="10053467at2759"/>
<dbReference type="EMBL" id="ODYU01005532">
    <property type="protein sequence ID" value="SOQ46472.1"/>
    <property type="molecule type" value="Genomic_DNA"/>
</dbReference>
<dbReference type="InterPro" id="IPR052790">
    <property type="entry name" value="YEATS_domain"/>
</dbReference>
<comment type="subcellular location">
    <subcellularLocation>
        <location evidence="2">Nucleus</location>
    </subcellularLocation>
</comment>
<evidence type="ECO:0000259" key="3">
    <source>
        <dbReference type="PROSITE" id="PS51037"/>
    </source>
</evidence>
<reference evidence="4" key="1">
    <citation type="submission" date="2016-07" db="EMBL/GenBank/DDBJ databases">
        <authorList>
            <person name="Bretaudeau A."/>
        </authorList>
    </citation>
    <scope>NUCLEOTIDE SEQUENCE</scope>
    <source>
        <strain evidence="4">Rice</strain>
        <tissue evidence="4">Whole body</tissue>
    </source>
</reference>
<dbReference type="Pfam" id="PF03366">
    <property type="entry name" value="YEATS"/>
    <property type="match status" value="1"/>
</dbReference>
<dbReference type="InterPro" id="IPR038704">
    <property type="entry name" value="YEAST_sf"/>
</dbReference>
<organism evidence="4">
    <name type="scientific">Spodoptera frugiperda</name>
    <name type="common">Fall armyworm</name>
    <dbReference type="NCBI Taxonomy" id="7108"/>
    <lineage>
        <taxon>Eukaryota</taxon>
        <taxon>Metazoa</taxon>
        <taxon>Ecdysozoa</taxon>
        <taxon>Arthropoda</taxon>
        <taxon>Hexapoda</taxon>
        <taxon>Insecta</taxon>
        <taxon>Pterygota</taxon>
        <taxon>Neoptera</taxon>
        <taxon>Endopterygota</taxon>
        <taxon>Lepidoptera</taxon>
        <taxon>Glossata</taxon>
        <taxon>Ditrysia</taxon>
        <taxon>Noctuoidea</taxon>
        <taxon>Noctuidae</taxon>
        <taxon>Amphipyrinae</taxon>
        <taxon>Spodoptera</taxon>
    </lineage>
</organism>
<dbReference type="GO" id="GO:0045893">
    <property type="term" value="P:positive regulation of DNA-templated transcription"/>
    <property type="evidence" value="ECO:0007669"/>
    <property type="project" value="TreeGrafter"/>
</dbReference>
<dbReference type="CDD" id="cd16906">
    <property type="entry name" value="YEATS_AF-9_like"/>
    <property type="match status" value="1"/>
</dbReference>
<protein>
    <submittedName>
        <fullName evidence="4">SFRICE_020313</fullName>
    </submittedName>
</protein>
<name>A0A2H1W0W0_SPOFR</name>
<evidence type="ECO:0000256" key="2">
    <source>
        <dbReference type="PROSITE-ProRule" id="PRU00376"/>
    </source>
</evidence>
<gene>
    <name evidence="4" type="ORF">SFRICE_020313</name>
</gene>
<proteinExistence type="predicted"/>
<feature type="domain" description="YEATS" evidence="3">
    <location>
        <begin position="36"/>
        <end position="174"/>
    </location>
</feature>
<evidence type="ECO:0000256" key="1">
    <source>
        <dbReference type="ARBA" id="ARBA00023242"/>
    </source>
</evidence>
<dbReference type="PROSITE" id="PS51037">
    <property type="entry name" value="YEATS"/>
    <property type="match status" value="1"/>
</dbReference>
<sequence length="314" mass="35960">MRRLSPIGLKLTKFNINFHILFCTLGRKMYQYLFLTDGYMCVRIWLEVGHACEPRRTPSGRALALDWRVWVRGVSGHDISTFVHKVVFHLHPATAFVYPKRVLQEPPYEIQESGCASIDIPIHVYLKYSNRPKKIRLQYSLQIENNSKSNSESRCIYYDFKNPPEQLCEALMSGGGELVPRTGAPDVSNKLVVLSDSGDDRPQKPMKPKKYKFVEPVPCKHSSKKRPKSLFEEICSKCGNSIYVDIRKQLRSVAMTEDEINCVSQLYLSYTSYEKSAGALILPPITDSIYKVPELPASLKRALKEVQEEDYTMI</sequence>
<evidence type="ECO:0000313" key="4">
    <source>
        <dbReference type="EMBL" id="SOQ46472.1"/>
    </source>
</evidence>